<proteinExistence type="predicted"/>
<dbReference type="InterPro" id="IPR016181">
    <property type="entry name" value="Acyl_CoA_acyltransferase"/>
</dbReference>
<accession>A0A7W5P6C1</accession>
<evidence type="ECO:0000256" key="1">
    <source>
        <dbReference type="SAM" id="MobiDB-lite"/>
    </source>
</evidence>
<protein>
    <submittedName>
        <fullName evidence="2">Uncharacterized protein</fullName>
    </submittedName>
</protein>
<gene>
    <name evidence="2" type="ORF">FHX39_001171</name>
</gene>
<dbReference type="AlphaFoldDB" id="A0A7W5P6C1"/>
<dbReference type="SUPFAM" id="SSF55729">
    <property type="entry name" value="Acyl-CoA N-acyltransferases (Nat)"/>
    <property type="match status" value="1"/>
</dbReference>
<reference evidence="2 3" key="1">
    <citation type="submission" date="2020-08" db="EMBL/GenBank/DDBJ databases">
        <title>Sequencing the genomes of 1000 actinobacteria strains.</title>
        <authorList>
            <person name="Klenk H.-P."/>
        </authorList>
    </citation>
    <scope>NUCLEOTIDE SEQUENCE [LARGE SCALE GENOMIC DNA]</scope>
    <source>
        <strain evidence="2 3">DSM 11053</strain>
    </source>
</reference>
<keyword evidence="3" id="KW-1185">Reference proteome</keyword>
<comment type="caution">
    <text evidence="2">The sequence shown here is derived from an EMBL/GenBank/DDBJ whole genome shotgun (WGS) entry which is preliminary data.</text>
</comment>
<feature type="region of interest" description="Disordered" evidence="1">
    <location>
        <begin position="279"/>
        <end position="333"/>
    </location>
</feature>
<evidence type="ECO:0000313" key="3">
    <source>
        <dbReference type="Proteomes" id="UP000565572"/>
    </source>
</evidence>
<feature type="compositionally biased region" description="Polar residues" evidence="1">
    <location>
        <begin position="314"/>
        <end position="326"/>
    </location>
</feature>
<evidence type="ECO:0000313" key="2">
    <source>
        <dbReference type="EMBL" id="MBB3326227.1"/>
    </source>
</evidence>
<dbReference type="EMBL" id="JACHZG010000001">
    <property type="protein sequence ID" value="MBB3326227.1"/>
    <property type="molecule type" value="Genomic_DNA"/>
</dbReference>
<dbReference type="Proteomes" id="UP000565572">
    <property type="component" value="Unassembled WGS sequence"/>
</dbReference>
<feature type="compositionally biased region" description="Low complexity" evidence="1">
    <location>
        <begin position="291"/>
        <end position="306"/>
    </location>
</feature>
<name>A0A7W5P6C1_9ACTN</name>
<sequence>MHQAWRHVLGRRQEVGGSPTELEDGGAEELVSAFFTSYATAAGSRGLGVLEQLPRSVRALRAARSLPVLTIDVSDSIEGRVIRQGLAHFGRRTLKTAFIRTPLHEVASVLILPKTPKQYAEGRSKQTLRRKTRAAERAGVRWEPVDDVAERRRLVALSESRERIHPQERYRSADVDNSRLLDHRLWLVAYSRDDVPLLMAVVPTDGAWSMLAYFRTLEDSTDASNARYLMSSVLAEALVARGVRYLVDTATMSNLPEGLRHFQRMLGYRVVRVRLSAALRRRQQPPDSEVSAAPPASGSGSASPSPVEVDRSGTETTSVGASSVQVETARART</sequence>
<dbReference type="RefSeq" id="WP_183337210.1">
    <property type="nucleotide sequence ID" value="NZ_JACHZG010000001.1"/>
</dbReference>
<organism evidence="2 3">
    <name type="scientific">Microlunatus antarcticus</name>
    <dbReference type="NCBI Taxonomy" id="53388"/>
    <lineage>
        <taxon>Bacteria</taxon>
        <taxon>Bacillati</taxon>
        <taxon>Actinomycetota</taxon>
        <taxon>Actinomycetes</taxon>
        <taxon>Propionibacteriales</taxon>
        <taxon>Propionibacteriaceae</taxon>
        <taxon>Microlunatus</taxon>
    </lineage>
</organism>